<feature type="compositionally biased region" description="Low complexity" evidence="1">
    <location>
        <begin position="69"/>
        <end position="85"/>
    </location>
</feature>
<reference evidence="3" key="1">
    <citation type="journal article" date="2015" name="Nat. Genet.">
        <title>The genome and transcriptome of the zoonotic hookworm Ancylostoma ceylanicum identify infection-specific gene families.</title>
        <authorList>
            <person name="Schwarz E.M."/>
            <person name="Hu Y."/>
            <person name="Antoshechkin I."/>
            <person name="Miller M.M."/>
            <person name="Sternberg P.W."/>
            <person name="Aroian R.V."/>
        </authorList>
    </citation>
    <scope>NUCLEOTIDE SEQUENCE</scope>
    <source>
        <strain evidence="3">HY135</strain>
    </source>
</reference>
<evidence type="ECO:0000313" key="2">
    <source>
        <dbReference type="EMBL" id="EYC04229.1"/>
    </source>
</evidence>
<feature type="region of interest" description="Disordered" evidence="1">
    <location>
        <begin position="1"/>
        <end position="100"/>
    </location>
</feature>
<name>A0A016TML7_9BILA</name>
<gene>
    <name evidence="2" type="primary">Acey_s0089.g2296</name>
    <name evidence="2" type="ORF">Y032_0089g2296</name>
</gene>
<dbReference type="EMBL" id="JARK01001425">
    <property type="protein sequence ID" value="EYC04229.1"/>
    <property type="molecule type" value="Genomic_DNA"/>
</dbReference>
<comment type="caution">
    <text evidence="2">The sequence shown here is derived from an EMBL/GenBank/DDBJ whole genome shotgun (WGS) entry which is preliminary data.</text>
</comment>
<protein>
    <submittedName>
        <fullName evidence="2">Uncharacterized protein</fullName>
    </submittedName>
</protein>
<proteinExistence type="predicted"/>
<dbReference type="AlphaFoldDB" id="A0A016TML7"/>
<evidence type="ECO:0000256" key="1">
    <source>
        <dbReference type="SAM" id="MobiDB-lite"/>
    </source>
</evidence>
<feature type="compositionally biased region" description="Polar residues" evidence="1">
    <location>
        <begin position="23"/>
        <end position="50"/>
    </location>
</feature>
<keyword evidence="3" id="KW-1185">Reference proteome</keyword>
<sequence length="134" mass="13609">MRRTRISDQTPSGTEVKPDPDSSARTTDSGNPPSSSTALGTRAGAQTSDPSPTPDDGNASLHMSDPSLSMETPSPSLNSSSIHPSAFSGAPMESPTPPALHSLAIAMQDYTMASRATPATATSAAPTPATRTTV</sequence>
<evidence type="ECO:0000313" key="3">
    <source>
        <dbReference type="Proteomes" id="UP000024635"/>
    </source>
</evidence>
<organism evidence="2 3">
    <name type="scientific">Ancylostoma ceylanicum</name>
    <dbReference type="NCBI Taxonomy" id="53326"/>
    <lineage>
        <taxon>Eukaryota</taxon>
        <taxon>Metazoa</taxon>
        <taxon>Ecdysozoa</taxon>
        <taxon>Nematoda</taxon>
        <taxon>Chromadorea</taxon>
        <taxon>Rhabditida</taxon>
        <taxon>Rhabditina</taxon>
        <taxon>Rhabditomorpha</taxon>
        <taxon>Strongyloidea</taxon>
        <taxon>Ancylostomatidae</taxon>
        <taxon>Ancylostomatinae</taxon>
        <taxon>Ancylostoma</taxon>
    </lineage>
</organism>
<dbReference type="Proteomes" id="UP000024635">
    <property type="component" value="Unassembled WGS sequence"/>
</dbReference>
<accession>A0A016TML7</accession>